<organism evidence="2 3">
    <name type="scientific">Candidatus Staskawiczbacteria bacterium RIFCSPLOWO2_01_FULL_37_25b</name>
    <dbReference type="NCBI Taxonomy" id="1802213"/>
    <lineage>
        <taxon>Bacteria</taxon>
        <taxon>Candidatus Staskawicziibacteriota</taxon>
    </lineage>
</organism>
<dbReference type="InterPro" id="IPR015032">
    <property type="entry name" value="ThsB__TIR-like_domain"/>
</dbReference>
<dbReference type="Gene3D" id="3.40.50.11200">
    <property type="match status" value="1"/>
</dbReference>
<evidence type="ECO:0000259" key="1">
    <source>
        <dbReference type="Pfam" id="PF08937"/>
    </source>
</evidence>
<accession>A0A1G2IAU6</accession>
<gene>
    <name evidence="2" type="ORF">A2998_03235</name>
</gene>
<dbReference type="Proteomes" id="UP000178826">
    <property type="component" value="Unassembled WGS sequence"/>
</dbReference>
<reference evidence="2 3" key="1">
    <citation type="journal article" date="2016" name="Nat. Commun.">
        <title>Thousands of microbial genomes shed light on interconnected biogeochemical processes in an aquifer system.</title>
        <authorList>
            <person name="Anantharaman K."/>
            <person name="Brown C.T."/>
            <person name="Hug L.A."/>
            <person name="Sharon I."/>
            <person name="Castelle C.J."/>
            <person name="Probst A.J."/>
            <person name="Thomas B.C."/>
            <person name="Singh A."/>
            <person name="Wilkins M.J."/>
            <person name="Karaoz U."/>
            <person name="Brodie E.L."/>
            <person name="Williams K.H."/>
            <person name="Hubbard S.S."/>
            <person name="Banfield J.F."/>
        </authorList>
    </citation>
    <scope>NUCLEOTIDE SEQUENCE [LARGE SCALE GENOMIC DNA]</scope>
</reference>
<feature type="domain" description="Thoeris protein ThsB TIR-like" evidence="1">
    <location>
        <begin position="5"/>
        <end position="95"/>
    </location>
</feature>
<dbReference type="Pfam" id="PF08937">
    <property type="entry name" value="ThsB_TIR"/>
    <property type="match status" value="1"/>
</dbReference>
<sequence length="123" mass="14396">MKKVFTSFAIEDEKFRDFFVGQSKNDNSPFEFVDMSVKKAWETNWEEKCREKIKGCHGMVALVSKNTYNASGELFEVRCAYEEKIPVMLMYVNDDRPVLPPLLSGRLVNTWSWVNLKSFINRL</sequence>
<evidence type="ECO:0000313" key="3">
    <source>
        <dbReference type="Proteomes" id="UP000178826"/>
    </source>
</evidence>
<evidence type="ECO:0000313" key="2">
    <source>
        <dbReference type="EMBL" id="OGZ71737.1"/>
    </source>
</evidence>
<protein>
    <recommendedName>
        <fullName evidence="1">Thoeris protein ThsB TIR-like domain-containing protein</fullName>
    </recommendedName>
</protein>
<proteinExistence type="predicted"/>
<comment type="caution">
    <text evidence="2">The sequence shown here is derived from an EMBL/GenBank/DDBJ whole genome shotgun (WGS) entry which is preliminary data.</text>
</comment>
<dbReference type="EMBL" id="MHOZ01000052">
    <property type="protein sequence ID" value="OGZ71737.1"/>
    <property type="molecule type" value="Genomic_DNA"/>
</dbReference>
<name>A0A1G2IAU6_9BACT</name>
<dbReference type="AlphaFoldDB" id="A0A1G2IAU6"/>